<keyword evidence="2" id="KW-0808">Transferase</keyword>
<gene>
    <name evidence="2" type="primary">mak</name>
    <name evidence="2" type="ORF">CPELA_03030</name>
</gene>
<evidence type="ECO:0000259" key="1">
    <source>
        <dbReference type="Pfam" id="PF01636"/>
    </source>
</evidence>
<accession>A0A410W7A2</accession>
<dbReference type="EMBL" id="CP035299">
    <property type="protein sequence ID" value="QAU51889.1"/>
    <property type="molecule type" value="Genomic_DNA"/>
</dbReference>
<dbReference type="OrthoDB" id="3787729at2"/>
<dbReference type="InterPro" id="IPR002575">
    <property type="entry name" value="Aminoglycoside_PTrfase"/>
</dbReference>
<dbReference type="GO" id="GO:0016301">
    <property type="term" value="F:kinase activity"/>
    <property type="evidence" value="ECO:0007669"/>
    <property type="project" value="UniProtKB-KW"/>
</dbReference>
<sequence length="342" mass="38066">MSSINIDLGQAQWALEAITDGGDDQQFTQRLTDGQQDYLKQPECVQALLKAWLKHPAVNVHGDAEVVEKAIEHLKPSRGEQTNASLHTSSSMWKFYRRISPGTHPDVEIPQVVRAHVPAYQAHVSARIDGRDYTLAVATQLVPHAVDAWTIATSKDPTLLQEHSAAMGLALQEIHRDLKAGLEIGTIAAEELARLMHRRAEEHIAQAPELRPYAARIHASFDALEGMIPTQRIHGDLHLGQVLWADGWHVVDFEGEPDQSLSQRRALLPTAYDLAGLIRSFHYAGLGNPTALLEAYGRFDEILVNACVVDRFAYEVAYEKRHRPDWVAVPLRDADALFSQQG</sequence>
<dbReference type="Proteomes" id="UP000288929">
    <property type="component" value="Chromosome"/>
</dbReference>
<dbReference type="InterPro" id="IPR011009">
    <property type="entry name" value="Kinase-like_dom_sf"/>
</dbReference>
<organism evidence="2 3">
    <name type="scientific">Corynebacterium pelargi</name>
    <dbReference type="NCBI Taxonomy" id="1471400"/>
    <lineage>
        <taxon>Bacteria</taxon>
        <taxon>Bacillati</taxon>
        <taxon>Actinomycetota</taxon>
        <taxon>Actinomycetes</taxon>
        <taxon>Mycobacteriales</taxon>
        <taxon>Corynebacteriaceae</taxon>
        <taxon>Corynebacterium</taxon>
    </lineage>
</organism>
<dbReference type="AlphaFoldDB" id="A0A410W7A2"/>
<evidence type="ECO:0000313" key="3">
    <source>
        <dbReference type="Proteomes" id="UP000288929"/>
    </source>
</evidence>
<keyword evidence="2" id="KW-0418">Kinase</keyword>
<reference evidence="2 3" key="1">
    <citation type="submission" date="2019-01" db="EMBL/GenBank/DDBJ databases">
        <authorList>
            <person name="Ruckert C."/>
            <person name="Busche T."/>
            <person name="Kalinowski J."/>
        </authorList>
    </citation>
    <scope>NUCLEOTIDE SEQUENCE [LARGE SCALE GENOMIC DNA]</scope>
    <source>
        <strain evidence="2 3">136/3</strain>
    </source>
</reference>
<dbReference type="KEGG" id="cpeg:CPELA_03030"/>
<dbReference type="Gene3D" id="3.90.1200.10">
    <property type="match status" value="1"/>
</dbReference>
<protein>
    <submittedName>
        <fullName evidence="2">Maltokinase</fullName>
        <ecNumber evidence="2">2.7.1.175</ecNumber>
    </submittedName>
</protein>
<dbReference type="SUPFAM" id="SSF56112">
    <property type="entry name" value="Protein kinase-like (PK-like)"/>
    <property type="match status" value="1"/>
</dbReference>
<keyword evidence="3" id="KW-1185">Reference proteome</keyword>
<dbReference type="EC" id="2.7.1.175" evidence="2"/>
<dbReference type="Pfam" id="PF01636">
    <property type="entry name" value="APH"/>
    <property type="match status" value="1"/>
</dbReference>
<feature type="domain" description="Aminoglycoside phosphotransferase" evidence="1">
    <location>
        <begin position="148"/>
        <end position="278"/>
    </location>
</feature>
<evidence type="ECO:0000313" key="2">
    <source>
        <dbReference type="EMBL" id="QAU51889.1"/>
    </source>
</evidence>
<name>A0A410W7A2_9CORY</name>
<proteinExistence type="predicted"/>
<dbReference type="RefSeq" id="WP_128889405.1">
    <property type="nucleotide sequence ID" value="NZ_BMCX01000001.1"/>
</dbReference>